<dbReference type="AlphaFoldDB" id="A0A1G2P6H1"/>
<dbReference type="GO" id="GO:0032259">
    <property type="term" value="P:methylation"/>
    <property type="evidence" value="ECO:0007669"/>
    <property type="project" value="UniProtKB-KW"/>
</dbReference>
<dbReference type="InterPro" id="IPR041698">
    <property type="entry name" value="Methyltransf_25"/>
</dbReference>
<dbReference type="PANTHER" id="PTHR16458:SF2">
    <property type="entry name" value="GLYCINE N-METHYLTRANSFERASE"/>
    <property type="match status" value="1"/>
</dbReference>
<dbReference type="GO" id="GO:0006111">
    <property type="term" value="P:regulation of gluconeogenesis"/>
    <property type="evidence" value="ECO:0007669"/>
    <property type="project" value="TreeGrafter"/>
</dbReference>
<evidence type="ECO:0000313" key="6">
    <source>
        <dbReference type="Proteomes" id="UP000176355"/>
    </source>
</evidence>
<accession>A0A1G2P6H1</accession>
<sequence>MTLAELWDICIKFMWDEEYILGLDQFLKFRKIKTILDCAGGTGFPAITLKKRGWDITYSDSSQQMFDFFEKELQNENLQIHHHLINWMELSDKFSQKFDAVLCRGNSLVYVDSWDDNKIQQITRENIKKSLQEFLNILTPNGLLYVDIINKKEFDSPLYPIVEEFGEKIVDGKKIKLTWELTHDYEKRKRTWRSILLIDGIRHEFSYFSYLLRHE</sequence>
<dbReference type="GO" id="GO:0051289">
    <property type="term" value="P:protein homotetramerization"/>
    <property type="evidence" value="ECO:0007669"/>
    <property type="project" value="TreeGrafter"/>
</dbReference>
<dbReference type="PANTHER" id="PTHR16458">
    <property type="entry name" value="GLYCINE N-METHYLTRANSFERASE"/>
    <property type="match status" value="1"/>
</dbReference>
<dbReference type="EMBL" id="MHSL01000014">
    <property type="protein sequence ID" value="OHA43937.1"/>
    <property type="molecule type" value="Genomic_DNA"/>
</dbReference>
<gene>
    <name evidence="5" type="ORF">A3G03_03480</name>
</gene>
<dbReference type="GO" id="GO:0046498">
    <property type="term" value="P:S-adenosylhomocysteine metabolic process"/>
    <property type="evidence" value="ECO:0007669"/>
    <property type="project" value="TreeGrafter"/>
</dbReference>
<dbReference type="GO" id="GO:0006730">
    <property type="term" value="P:one-carbon metabolic process"/>
    <property type="evidence" value="ECO:0007669"/>
    <property type="project" value="TreeGrafter"/>
</dbReference>
<evidence type="ECO:0000256" key="3">
    <source>
        <dbReference type="ARBA" id="ARBA00022691"/>
    </source>
</evidence>
<proteinExistence type="predicted"/>
<organism evidence="5 6">
    <name type="scientific">Candidatus Taylorbacteria bacterium RIFCSPLOWO2_12_FULL_44_15c</name>
    <dbReference type="NCBI Taxonomy" id="1802333"/>
    <lineage>
        <taxon>Bacteria</taxon>
        <taxon>Candidatus Tayloriibacteriota</taxon>
    </lineage>
</organism>
<comment type="caution">
    <text evidence="5">The sequence shown here is derived from an EMBL/GenBank/DDBJ whole genome shotgun (WGS) entry which is preliminary data.</text>
</comment>
<dbReference type="GO" id="GO:1901052">
    <property type="term" value="P:sarcosine metabolic process"/>
    <property type="evidence" value="ECO:0007669"/>
    <property type="project" value="TreeGrafter"/>
</dbReference>
<dbReference type="GO" id="GO:1904047">
    <property type="term" value="F:S-adenosyl-L-methionine binding"/>
    <property type="evidence" value="ECO:0007669"/>
    <property type="project" value="TreeGrafter"/>
</dbReference>
<dbReference type="Pfam" id="PF13649">
    <property type="entry name" value="Methyltransf_25"/>
    <property type="match status" value="1"/>
</dbReference>
<evidence type="ECO:0000256" key="1">
    <source>
        <dbReference type="ARBA" id="ARBA00022603"/>
    </source>
</evidence>
<protein>
    <recommendedName>
        <fullName evidence="4">Methyltransferase domain-containing protein</fullName>
    </recommendedName>
</protein>
<feature type="domain" description="Methyltransferase" evidence="4">
    <location>
        <begin position="35"/>
        <end position="116"/>
    </location>
</feature>
<reference evidence="5 6" key="1">
    <citation type="journal article" date="2016" name="Nat. Commun.">
        <title>Thousands of microbial genomes shed light on interconnected biogeochemical processes in an aquifer system.</title>
        <authorList>
            <person name="Anantharaman K."/>
            <person name="Brown C.T."/>
            <person name="Hug L.A."/>
            <person name="Sharon I."/>
            <person name="Castelle C.J."/>
            <person name="Probst A.J."/>
            <person name="Thomas B.C."/>
            <person name="Singh A."/>
            <person name="Wilkins M.J."/>
            <person name="Karaoz U."/>
            <person name="Brodie E.L."/>
            <person name="Williams K.H."/>
            <person name="Hubbard S.S."/>
            <person name="Banfield J.F."/>
        </authorList>
    </citation>
    <scope>NUCLEOTIDE SEQUENCE [LARGE SCALE GENOMIC DNA]</scope>
</reference>
<dbReference type="GO" id="GO:0005829">
    <property type="term" value="C:cytosol"/>
    <property type="evidence" value="ECO:0007669"/>
    <property type="project" value="TreeGrafter"/>
</dbReference>
<dbReference type="GO" id="GO:0016594">
    <property type="term" value="F:glycine binding"/>
    <property type="evidence" value="ECO:0007669"/>
    <property type="project" value="TreeGrafter"/>
</dbReference>
<keyword evidence="1" id="KW-0489">Methyltransferase</keyword>
<dbReference type="SUPFAM" id="SSF53335">
    <property type="entry name" value="S-adenosyl-L-methionine-dependent methyltransferases"/>
    <property type="match status" value="1"/>
</dbReference>
<dbReference type="Gene3D" id="3.40.50.150">
    <property type="entry name" value="Vaccinia Virus protein VP39"/>
    <property type="match status" value="1"/>
</dbReference>
<keyword evidence="3" id="KW-0949">S-adenosyl-L-methionine</keyword>
<dbReference type="GO" id="GO:0046500">
    <property type="term" value="P:S-adenosylmethionine metabolic process"/>
    <property type="evidence" value="ECO:0007669"/>
    <property type="project" value="TreeGrafter"/>
</dbReference>
<keyword evidence="2" id="KW-0808">Transferase</keyword>
<dbReference type="STRING" id="1802333.A3G03_03480"/>
<dbReference type="InterPro" id="IPR029063">
    <property type="entry name" value="SAM-dependent_MTases_sf"/>
</dbReference>
<dbReference type="InterPro" id="IPR014369">
    <property type="entry name" value="Gly/Sar_N_MeTrfase"/>
</dbReference>
<dbReference type="GO" id="GO:0042802">
    <property type="term" value="F:identical protein binding"/>
    <property type="evidence" value="ECO:0007669"/>
    <property type="project" value="TreeGrafter"/>
</dbReference>
<dbReference type="Proteomes" id="UP000176355">
    <property type="component" value="Unassembled WGS sequence"/>
</dbReference>
<dbReference type="CDD" id="cd02440">
    <property type="entry name" value="AdoMet_MTases"/>
    <property type="match status" value="1"/>
</dbReference>
<evidence type="ECO:0000259" key="4">
    <source>
        <dbReference type="Pfam" id="PF13649"/>
    </source>
</evidence>
<evidence type="ECO:0000256" key="2">
    <source>
        <dbReference type="ARBA" id="ARBA00022679"/>
    </source>
</evidence>
<evidence type="ECO:0000313" key="5">
    <source>
        <dbReference type="EMBL" id="OHA43937.1"/>
    </source>
</evidence>
<dbReference type="GO" id="GO:0017174">
    <property type="term" value="F:glycine N-methyltransferase activity"/>
    <property type="evidence" value="ECO:0007669"/>
    <property type="project" value="InterPro"/>
</dbReference>
<name>A0A1G2P6H1_9BACT</name>